<dbReference type="HOGENOM" id="CLU_769284_0_0_11"/>
<feature type="domain" description="Glycosyl transferase family 1" evidence="4">
    <location>
        <begin position="230"/>
        <end position="315"/>
    </location>
</feature>
<keyword evidence="7" id="KW-1185">Reference proteome</keyword>
<evidence type="ECO:0000256" key="1">
    <source>
        <dbReference type="ARBA" id="ARBA00021292"/>
    </source>
</evidence>
<organism evidence="6 7">
    <name type="scientific">Streptomyces venezuelae (strain ATCC 10712 / CBS 650.69 / DSM 40230 / JCM 4526 / NBRC 13096 / PD 04745)</name>
    <dbReference type="NCBI Taxonomy" id="953739"/>
    <lineage>
        <taxon>Bacteria</taxon>
        <taxon>Bacillati</taxon>
        <taxon>Actinomycetota</taxon>
        <taxon>Actinomycetes</taxon>
        <taxon>Kitasatosporales</taxon>
        <taxon>Streptomycetaceae</taxon>
        <taxon>Streptomyces</taxon>
    </lineage>
</organism>
<keyword evidence="3 6" id="KW-0808">Transferase</keyword>
<evidence type="ECO:0000259" key="5">
    <source>
        <dbReference type="Pfam" id="PF13439"/>
    </source>
</evidence>
<dbReference type="SUPFAM" id="SSF53756">
    <property type="entry name" value="UDP-Glycosyltransferase/glycogen phosphorylase"/>
    <property type="match status" value="1"/>
</dbReference>
<reference evidence="6 7" key="1">
    <citation type="journal article" date="2011" name="BMC Genomics">
        <title>Genome-wide analysis of the role of GlnR in Streptomyces venezuelae provides new insights into global nitrogen regulation in actinomycetes.</title>
        <authorList>
            <person name="Pullan S.T."/>
            <person name="Bibb M.J."/>
            <person name="Merrick M."/>
        </authorList>
    </citation>
    <scope>NUCLEOTIDE SEQUENCE [LARGE SCALE GENOMIC DNA]</scope>
    <source>
        <strain evidence="7">ATCC 10712 / CBS 650.69 / DSM 40230 / JCM 4526 / NBRC 13096 / PD 04745</strain>
    </source>
</reference>
<evidence type="ECO:0000256" key="2">
    <source>
        <dbReference type="ARBA" id="ARBA00022676"/>
    </source>
</evidence>
<protein>
    <recommendedName>
        <fullName evidence="1">D-inositol 3-phosphate glycosyltransferase</fullName>
    </recommendedName>
</protein>
<dbReference type="PANTHER" id="PTHR12526">
    <property type="entry name" value="GLYCOSYLTRANSFERASE"/>
    <property type="match status" value="1"/>
</dbReference>
<keyword evidence="2" id="KW-0328">Glycosyltransferase</keyword>
<sequence>MPGVEGGRAPMRIVARLHGYPPRHNAGAEWMVHSQLRALVERGHDVSVWLSRYTDDRADYELDGVQVIPLQSRLDAGSAIRKADVVVSHLENVPAAGALARGYGKPLAVVCHNTHRQSFREMAGGCDLAVYNSNWMKREAELFFAEYPKGIRPGSEVIVRPPVFAEEYRTKPGSKVTLINLNEEKGGRLFGELARRMPDVEFLAVTGAYGEQIVPDLPNVEVISHMCGHDMREKVYSRTKVLLMPSSYESWGRAGVEALASGLPVVAHPTPGLCESLGEAGVFVDLHDAEGYESVIRKLLSDPAEYRLVSKRAKARSAELDPTADLSAWVDAVESLARR</sequence>
<name>F2R0R5_STRVP</name>
<evidence type="ECO:0000256" key="3">
    <source>
        <dbReference type="ARBA" id="ARBA00022679"/>
    </source>
</evidence>
<dbReference type="PATRIC" id="fig|953739.5.peg.4306"/>
<proteinExistence type="predicted"/>
<feature type="domain" description="Glycosyltransferase subfamily 4-like N-terminal" evidence="5">
    <location>
        <begin position="27"/>
        <end position="141"/>
    </location>
</feature>
<dbReference type="CDD" id="cd03801">
    <property type="entry name" value="GT4_PimA-like"/>
    <property type="match status" value="1"/>
</dbReference>
<dbReference type="AlphaFoldDB" id="F2R0R5"/>
<dbReference type="STRING" id="953739.SVEN_2146"/>
<dbReference type="InterPro" id="IPR001296">
    <property type="entry name" value="Glyco_trans_1"/>
</dbReference>
<dbReference type="PANTHER" id="PTHR12526:SF510">
    <property type="entry name" value="D-INOSITOL 3-PHOSPHATE GLYCOSYLTRANSFERASE"/>
    <property type="match status" value="1"/>
</dbReference>
<dbReference type="GO" id="GO:0016757">
    <property type="term" value="F:glycosyltransferase activity"/>
    <property type="evidence" value="ECO:0007669"/>
    <property type="project" value="UniProtKB-KW"/>
</dbReference>
<dbReference type="eggNOG" id="COG0438">
    <property type="taxonomic scope" value="Bacteria"/>
</dbReference>
<evidence type="ECO:0000313" key="7">
    <source>
        <dbReference type="Proteomes" id="UP000006854"/>
    </source>
</evidence>
<accession>F2R0R5</accession>
<evidence type="ECO:0000259" key="4">
    <source>
        <dbReference type="Pfam" id="PF00534"/>
    </source>
</evidence>
<dbReference type="Pfam" id="PF00534">
    <property type="entry name" value="Glycos_transf_1"/>
    <property type="match status" value="1"/>
</dbReference>
<dbReference type="Gene3D" id="3.40.50.2000">
    <property type="entry name" value="Glycogen Phosphorylase B"/>
    <property type="match status" value="2"/>
</dbReference>
<dbReference type="Proteomes" id="UP000006854">
    <property type="component" value="Chromosome"/>
</dbReference>
<evidence type="ECO:0000313" key="6">
    <source>
        <dbReference type="EMBL" id="CCA55432.1"/>
    </source>
</evidence>
<dbReference type="KEGG" id="sve:SVEN_2146"/>
<gene>
    <name evidence="6" type="ordered locus">SVEN_2146</name>
</gene>
<dbReference type="EMBL" id="FR845719">
    <property type="protein sequence ID" value="CCA55432.1"/>
    <property type="molecule type" value="Genomic_DNA"/>
</dbReference>
<dbReference type="InterPro" id="IPR028098">
    <property type="entry name" value="Glyco_trans_4-like_N"/>
</dbReference>
<dbReference type="Pfam" id="PF13439">
    <property type="entry name" value="Glyco_transf_4"/>
    <property type="match status" value="1"/>
</dbReference>